<accession>A0A9P0TQX8</accession>
<sequence>MEDDTAWSEEKRFCLIDAYRVRENLWNPQNENYFKKNLKQDAWSKIAILMSMTVEKCNSKIMAARGSYEDQQKRLQDLFDAVSTPESSEDPFADDGEYGNDQDYEPSGNESISSDDAISISATRRIGQRSAALSSGESSSSSSSDSDADRTVCSANSKTHREDIETSLVQAPVSLSIDTSTNVPSSDEQPQNMPILTDGQSTSINDEARESDIPVTEESWSTTVTDIPDFNFDNSATGITVNIDDMEHVIDFFHLMFPQNYVQYLVDCTNAYGMSISVSTVSLQQ</sequence>
<dbReference type="Pfam" id="PF10545">
    <property type="entry name" value="MADF_DNA_bdg"/>
    <property type="match status" value="1"/>
</dbReference>
<dbReference type="InterPro" id="IPR006578">
    <property type="entry name" value="MADF-dom"/>
</dbReference>
<feature type="compositionally biased region" description="Polar residues" evidence="1">
    <location>
        <begin position="176"/>
        <end position="204"/>
    </location>
</feature>
<keyword evidence="4" id="KW-1185">Reference proteome</keyword>
<evidence type="ECO:0000313" key="3">
    <source>
        <dbReference type="EMBL" id="CAH4034420.1"/>
    </source>
</evidence>
<organism evidence="3 4">
    <name type="scientific">Pieris brassicae</name>
    <name type="common">White butterfly</name>
    <name type="synonym">Large white butterfly</name>
    <dbReference type="NCBI Taxonomy" id="7116"/>
    <lineage>
        <taxon>Eukaryota</taxon>
        <taxon>Metazoa</taxon>
        <taxon>Ecdysozoa</taxon>
        <taxon>Arthropoda</taxon>
        <taxon>Hexapoda</taxon>
        <taxon>Insecta</taxon>
        <taxon>Pterygota</taxon>
        <taxon>Neoptera</taxon>
        <taxon>Endopterygota</taxon>
        <taxon>Lepidoptera</taxon>
        <taxon>Glossata</taxon>
        <taxon>Ditrysia</taxon>
        <taxon>Papilionoidea</taxon>
        <taxon>Pieridae</taxon>
        <taxon>Pierinae</taxon>
        <taxon>Pieris</taxon>
    </lineage>
</organism>
<name>A0A9P0TQX8_PIEBR</name>
<proteinExistence type="predicted"/>
<feature type="region of interest" description="Disordered" evidence="1">
    <location>
        <begin position="83"/>
        <end position="116"/>
    </location>
</feature>
<feature type="compositionally biased region" description="Low complexity" evidence="1">
    <location>
        <begin position="130"/>
        <end position="145"/>
    </location>
</feature>
<feature type="domain" description="MADF" evidence="2">
    <location>
        <begin position="14"/>
        <end position="104"/>
    </location>
</feature>
<feature type="region of interest" description="Disordered" evidence="1">
    <location>
        <begin position="129"/>
        <end position="204"/>
    </location>
</feature>
<evidence type="ECO:0000313" key="4">
    <source>
        <dbReference type="Proteomes" id="UP001152562"/>
    </source>
</evidence>
<dbReference type="PROSITE" id="PS51029">
    <property type="entry name" value="MADF"/>
    <property type="match status" value="1"/>
</dbReference>
<dbReference type="Proteomes" id="UP001152562">
    <property type="component" value="Unassembled WGS sequence"/>
</dbReference>
<comment type="caution">
    <text evidence="3">The sequence shown here is derived from an EMBL/GenBank/DDBJ whole genome shotgun (WGS) entry which is preliminary data.</text>
</comment>
<reference evidence="3" key="1">
    <citation type="submission" date="2022-05" db="EMBL/GenBank/DDBJ databases">
        <authorList>
            <person name="Okamura Y."/>
        </authorList>
    </citation>
    <scope>NUCLEOTIDE SEQUENCE</scope>
</reference>
<evidence type="ECO:0000259" key="2">
    <source>
        <dbReference type="PROSITE" id="PS51029"/>
    </source>
</evidence>
<protein>
    <recommendedName>
        <fullName evidence="2">MADF domain-containing protein</fullName>
    </recommendedName>
</protein>
<gene>
    <name evidence="3" type="ORF">PIBRA_LOCUS10603</name>
</gene>
<feature type="compositionally biased region" description="Acidic residues" evidence="1">
    <location>
        <begin position="87"/>
        <end position="104"/>
    </location>
</feature>
<dbReference type="EMBL" id="CALOZG010000040">
    <property type="protein sequence ID" value="CAH4034420.1"/>
    <property type="molecule type" value="Genomic_DNA"/>
</dbReference>
<dbReference type="AlphaFoldDB" id="A0A9P0TQX8"/>
<evidence type="ECO:0000256" key="1">
    <source>
        <dbReference type="SAM" id="MobiDB-lite"/>
    </source>
</evidence>